<dbReference type="AlphaFoldDB" id="A0A081IAP8"/>
<reference evidence="1 2" key="1">
    <citation type="submission" date="2013-02" db="EMBL/GenBank/DDBJ databases">
        <title>The Genome Sequence of Plasmodium vinckei vinckei.</title>
        <authorList>
            <consortium name="The Broad Institute Genome Sequencing Platform"/>
            <consortium name="The Broad Institute Genome Sequencing Center for Infectious Disease"/>
            <person name="Neafsey D."/>
            <person name="Cheeseman I."/>
            <person name="Volkman S."/>
            <person name="Adams J."/>
            <person name="Walker B."/>
            <person name="Young S.K."/>
            <person name="Zeng Q."/>
            <person name="Gargeya S."/>
            <person name="Fitzgerald M."/>
            <person name="Haas B."/>
            <person name="Abouelleil A."/>
            <person name="Alvarado L."/>
            <person name="Arachchi H.M."/>
            <person name="Berlin A.M."/>
            <person name="Chapman S.B."/>
            <person name="Dewar J."/>
            <person name="Goldberg J."/>
            <person name="Griggs A."/>
            <person name="Gujja S."/>
            <person name="Hansen M."/>
            <person name="Howarth C."/>
            <person name="Imamovic A."/>
            <person name="Larimer J."/>
            <person name="McCowan C."/>
            <person name="Murphy C."/>
            <person name="Neiman D."/>
            <person name="Pearson M."/>
            <person name="Priest M."/>
            <person name="Roberts A."/>
            <person name="Saif S."/>
            <person name="Shea T."/>
            <person name="Sisk P."/>
            <person name="Sykes S."/>
            <person name="Wortman J."/>
            <person name="Nusbaum C."/>
            <person name="Birren B."/>
        </authorList>
    </citation>
    <scope>NUCLEOTIDE SEQUENCE [LARGE SCALE GENOMIC DNA]</scope>
    <source>
        <strain evidence="2">vinckei</strain>
    </source>
</reference>
<dbReference type="EMBL" id="KL446954">
    <property type="protein sequence ID" value="KEG00756.1"/>
    <property type="molecule type" value="Genomic_DNA"/>
</dbReference>
<evidence type="ECO:0000313" key="2">
    <source>
        <dbReference type="Proteomes" id="UP000030681"/>
    </source>
</evidence>
<dbReference type="Gene3D" id="3.40.50.1000">
    <property type="entry name" value="HAD superfamily/HAD-like"/>
    <property type="match status" value="1"/>
</dbReference>
<dbReference type="PANTHER" id="PTHR38899">
    <property type="entry name" value="DOMAIN OOKINETE PROTEIN, PUTATIVE-RELATED"/>
    <property type="match status" value="1"/>
</dbReference>
<dbReference type="InterPro" id="IPR023214">
    <property type="entry name" value="HAD_sf"/>
</dbReference>
<name>A0A081IAP8_PLAVN</name>
<dbReference type="Proteomes" id="UP000030681">
    <property type="component" value="Unassembled WGS sequence"/>
</dbReference>
<organism evidence="1 2">
    <name type="scientific">Plasmodium vinckei vinckei</name>
    <dbReference type="NCBI Taxonomy" id="54757"/>
    <lineage>
        <taxon>Eukaryota</taxon>
        <taxon>Sar</taxon>
        <taxon>Alveolata</taxon>
        <taxon>Apicomplexa</taxon>
        <taxon>Aconoidasida</taxon>
        <taxon>Haemosporida</taxon>
        <taxon>Plasmodiidae</taxon>
        <taxon>Plasmodium</taxon>
        <taxon>Plasmodium (Vinckeia)</taxon>
    </lineage>
</organism>
<accession>A0A081IAP8</accession>
<evidence type="ECO:0000313" key="1">
    <source>
        <dbReference type="EMBL" id="KEG00756.1"/>
    </source>
</evidence>
<dbReference type="PANTHER" id="PTHR38899:SF1">
    <property type="entry name" value="PROTEIN KINASE"/>
    <property type="match status" value="1"/>
</dbReference>
<proteinExistence type="predicted"/>
<sequence>MNLLHAYIPPYANQNSSIQNGSVQNYNSNSNLNLNSNSNSGSNVYVNSFPIPNMNANMFLGHNNTTVSVYNNSPIRPQFAIDPKIYSKDFNQSNFNNLPIKYEDTSNYNRYNNIGNNYLKGQDEYLYKSYLDSKMISLQYNKSNNKNINKNVTHEIYRDNCKRVIIFDLDDTLIPTCWIRDRLTAKYNLSYEQSLKEIKKEIQTNKNYNFESTVCSVIHLAKSISSGVFIVTNARSDKWIETVRWLFPQFSKVLDEYNIPIIRTDQQMEVYPLKLYEHFRFWMNAKKKKFYEIIMSHRNLCNRYAPGKIDFISLGDTEFEEVATRELQMSNKNIINKAFNIKVQAGLPLGEFIGQLKLIQVGLSIIIKESYSYKYLALSGSVQIKLDGLKDLRQYISTFYILNNLNFLNFFADFTSKLLYKPG</sequence>
<gene>
    <name evidence="1" type="ORF">YYE_04202</name>
</gene>
<protein>
    <submittedName>
        <fullName evidence="1">Uncharacterized protein</fullName>
    </submittedName>
</protein>